<keyword evidence="4" id="KW-0539">Nucleus</keyword>
<feature type="compositionally biased region" description="Polar residues" evidence="5">
    <location>
        <begin position="336"/>
        <end position="346"/>
    </location>
</feature>
<dbReference type="Proteomes" id="UP000027135">
    <property type="component" value="Unassembled WGS sequence"/>
</dbReference>
<feature type="compositionally biased region" description="Acidic residues" evidence="5">
    <location>
        <begin position="60"/>
        <end position="69"/>
    </location>
</feature>
<evidence type="ECO:0000259" key="6">
    <source>
        <dbReference type="Pfam" id="PF09368"/>
    </source>
</evidence>
<feature type="region of interest" description="Disordered" evidence="5">
    <location>
        <begin position="32"/>
        <end position="75"/>
    </location>
</feature>
<dbReference type="InParanoid" id="A0A067QV45"/>
<evidence type="ECO:0000256" key="2">
    <source>
        <dbReference type="ARBA" id="ARBA00010979"/>
    </source>
</evidence>
<accession>A0A067QV45</accession>
<evidence type="ECO:0000313" key="8">
    <source>
        <dbReference type="Proteomes" id="UP000027135"/>
    </source>
</evidence>
<protein>
    <submittedName>
        <fullName evidence="7">Something about silencing protein 10</fullName>
    </submittedName>
</protein>
<dbReference type="OrthoDB" id="1924577at2759"/>
<dbReference type="Pfam" id="PF04000">
    <property type="entry name" value="Sas10_Utp3"/>
    <property type="match status" value="1"/>
</dbReference>
<evidence type="ECO:0000256" key="4">
    <source>
        <dbReference type="ARBA" id="ARBA00023242"/>
    </source>
</evidence>
<name>A0A067QV45_ZOONE</name>
<feature type="compositionally biased region" description="Basic residues" evidence="5">
    <location>
        <begin position="377"/>
        <end position="404"/>
    </location>
</feature>
<evidence type="ECO:0000313" key="7">
    <source>
        <dbReference type="EMBL" id="KDR14064.1"/>
    </source>
</evidence>
<organism evidence="7 8">
    <name type="scientific">Zootermopsis nevadensis</name>
    <name type="common">Dampwood termite</name>
    <dbReference type="NCBI Taxonomy" id="136037"/>
    <lineage>
        <taxon>Eukaryota</taxon>
        <taxon>Metazoa</taxon>
        <taxon>Ecdysozoa</taxon>
        <taxon>Arthropoda</taxon>
        <taxon>Hexapoda</taxon>
        <taxon>Insecta</taxon>
        <taxon>Pterygota</taxon>
        <taxon>Neoptera</taxon>
        <taxon>Polyneoptera</taxon>
        <taxon>Dictyoptera</taxon>
        <taxon>Blattodea</taxon>
        <taxon>Blattoidea</taxon>
        <taxon>Termitoidae</taxon>
        <taxon>Termopsidae</taxon>
        <taxon>Zootermopsis</taxon>
    </lineage>
</organism>
<dbReference type="STRING" id="136037.A0A067QV45"/>
<dbReference type="eggNOG" id="KOG3118">
    <property type="taxonomic scope" value="Eukaryota"/>
</dbReference>
<dbReference type="OMA" id="EEYIRPQ"/>
<feature type="domain" description="Sas10 C-terminal" evidence="6">
    <location>
        <begin position="360"/>
        <end position="433"/>
    </location>
</feature>
<dbReference type="AlphaFoldDB" id="A0A067QV45"/>
<gene>
    <name evidence="7" type="ORF">L798_11977</name>
</gene>
<proteinExistence type="inferred from homology"/>
<feature type="region of interest" description="Disordered" evidence="5">
    <location>
        <begin position="332"/>
        <end position="361"/>
    </location>
</feature>
<dbReference type="PANTHER" id="PTHR13237">
    <property type="entry name" value="SOMETHING ABOUT SILENCING PROTEIN 10-RELATED"/>
    <property type="match status" value="1"/>
</dbReference>
<dbReference type="InterPro" id="IPR007146">
    <property type="entry name" value="Sas10/Utp3/C1D"/>
</dbReference>
<evidence type="ECO:0000256" key="5">
    <source>
        <dbReference type="SAM" id="MobiDB-lite"/>
    </source>
</evidence>
<dbReference type="GO" id="GO:0000462">
    <property type="term" value="P:maturation of SSU-rRNA from tricistronic rRNA transcript (SSU-rRNA, 5.8S rRNA, LSU-rRNA)"/>
    <property type="evidence" value="ECO:0007669"/>
    <property type="project" value="TreeGrafter"/>
</dbReference>
<keyword evidence="3" id="KW-0597">Phosphoprotein</keyword>
<dbReference type="Pfam" id="PF09368">
    <property type="entry name" value="Sas10"/>
    <property type="match status" value="1"/>
</dbReference>
<keyword evidence="8" id="KW-1185">Reference proteome</keyword>
<comment type="subcellular location">
    <subcellularLocation>
        <location evidence="1">Nucleus</location>
    </subcellularLocation>
</comment>
<feature type="region of interest" description="Disordered" evidence="5">
    <location>
        <begin position="376"/>
        <end position="411"/>
    </location>
</feature>
<evidence type="ECO:0000256" key="3">
    <source>
        <dbReference type="ARBA" id="ARBA00022553"/>
    </source>
</evidence>
<comment type="similarity">
    <text evidence="2">Belongs to the SAS10 family.</text>
</comment>
<sequence length="434" mass="49748">MEGITYVPSDSNDEYSDTDKILLEDVRKWKNSDIEESEEEVYGLPCDDSSDGDGEKMSDSDIEGQDDDSNGLPDVRAWGQKRRNFYNTDYVDQDYGGFDEKDVEAAEREEEEARAIQKRLVEQLDEGDFLLDMFAKEPLQKDKEAEEEVIKTDLRKLSKRQKLVLLRKESPEFFGLVEDFKANMTELQQKIEPILNLIKSGKIPASQADSYVQTKYHLVLNYCTNIAFYLLLKTKRIAVQSHPIVHRLYQYRQLLKQLKPVDEVMTPQLESILELVHNGDEITPVTSEKTNHLGKTKAPKKKLLKFLSHLKEEANSNDSLIKLPAKDAFAEKNGNAGLNSDISGGSDSEETKDVDEEMKEDGKRGITYQIAKNKGLTPHRKKEQRNPRVKHRNKFRKAKIRRKGQVREPRKEVEKYGGEISGIKIGVVKSIKLK</sequence>
<dbReference type="PANTHER" id="PTHR13237:SF8">
    <property type="entry name" value="SOMETHING ABOUT SILENCING PROTEIN 10"/>
    <property type="match status" value="1"/>
</dbReference>
<dbReference type="FunCoup" id="A0A067QV45">
    <property type="interactions" value="1482"/>
</dbReference>
<evidence type="ECO:0000256" key="1">
    <source>
        <dbReference type="ARBA" id="ARBA00004123"/>
    </source>
</evidence>
<feature type="compositionally biased region" description="Acidic residues" evidence="5">
    <location>
        <begin position="347"/>
        <end position="359"/>
    </location>
</feature>
<dbReference type="GO" id="GO:0032040">
    <property type="term" value="C:small-subunit processome"/>
    <property type="evidence" value="ECO:0007669"/>
    <property type="project" value="TreeGrafter"/>
</dbReference>
<dbReference type="InterPro" id="IPR018972">
    <property type="entry name" value="Sas10_C_dom"/>
</dbReference>
<reference evidence="7 8" key="1">
    <citation type="journal article" date="2014" name="Nat. Commun.">
        <title>Molecular traces of alternative social organization in a termite genome.</title>
        <authorList>
            <person name="Terrapon N."/>
            <person name="Li C."/>
            <person name="Robertson H.M."/>
            <person name="Ji L."/>
            <person name="Meng X."/>
            <person name="Booth W."/>
            <person name="Chen Z."/>
            <person name="Childers C.P."/>
            <person name="Glastad K.M."/>
            <person name="Gokhale K."/>
            <person name="Gowin J."/>
            <person name="Gronenberg W."/>
            <person name="Hermansen R.A."/>
            <person name="Hu H."/>
            <person name="Hunt B.G."/>
            <person name="Huylmans A.K."/>
            <person name="Khalil S.M."/>
            <person name="Mitchell R.D."/>
            <person name="Munoz-Torres M.C."/>
            <person name="Mustard J.A."/>
            <person name="Pan H."/>
            <person name="Reese J.T."/>
            <person name="Scharf M.E."/>
            <person name="Sun F."/>
            <person name="Vogel H."/>
            <person name="Xiao J."/>
            <person name="Yang W."/>
            <person name="Yang Z."/>
            <person name="Yang Z."/>
            <person name="Zhou J."/>
            <person name="Zhu J."/>
            <person name="Brent C.S."/>
            <person name="Elsik C.G."/>
            <person name="Goodisman M.A."/>
            <person name="Liberles D.A."/>
            <person name="Roe R.M."/>
            <person name="Vargo E.L."/>
            <person name="Vilcinskas A."/>
            <person name="Wang J."/>
            <person name="Bornberg-Bauer E."/>
            <person name="Korb J."/>
            <person name="Zhang G."/>
            <person name="Liebig J."/>
        </authorList>
    </citation>
    <scope>NUCLEOTIDE SEQUENCE [LARGE SCALE GENOMIC DNA]</scope>
    <source>
        <tissue evidence="7">Whole organism</tissue>
    </source>
</reference>
<dbReference type="EMBL" id="KK852902">
    <property type="protein sequence ID" value="KDR14064.1"/>
    <property type="molecule type" value="Genomic_DNA"/>
</dbReference>